<reference evidence="1" key="1">
    <citation type="submission" date="2011-06" db="EMBL/GenBank/DDBJ databases">
        <title>The Genome Sequence of Fusarium oxysporum Fo47.</title>
        <authorList>
            <consortium name="The Broad Institute Genome Sequencing Platform"/>
            <person name="Ma L.-J."/>
            <person name="Gale L.R."/>
            <person name="Schwartz D.C."/>
            <person name="Zhou S."/>
            <person name="Corby-Kistler H."/>
            <person name="Young S.K."/>
            <person name="Zeng Q."/>
            <person name="Gargeya S."/>
            <person name="Fitzgerald M."/>
            <person name="Haas B."/>
            <person name="Abouelleil A."/>
            <person name="Alvarado L."/>
            <person name="Arachchi H.M."/>
            <person name="Berlin A."/>
            <person name="Brown A."/>
            <person name="Chapman S.B."/>
            <person name="Chen Z."/>
            <person name="Dunbar C."/>
            <person name="Freedman E."/>
            <person name="Gearin G."/>
            <person name="Gellesch M."/>
            <person name="Goldberg J."/>
            <person name="Griggs A."/>
            <person name="Gujja S."/>
            <person name="Heiman D."/>
            <person name="Howarth C."/>
            <person name="Larson L."/>
            <person name="Lui A."/>
            <person name="MacDonald P.J.P."/>
            <person name="Mehta T."/>
            <person name="Montmayeur A."/>
            <person name="Murphy C."/>
            <person name="Neiman D."/>
            <person name="Pearson M."/>
            <person name="Priest M."/>
            <person name="Roberts A."/>
            <person name="Saif S."/>
            <person name="Shea T."/>
            <person name="Shenoy N."/>
            <person name="Sisk P."/>
            <person name="Stolte C."/>
            <person name="Sykes S."/>
            <person name="Wortman J."/>
            <person name="Nusbaum C."/>
            <person name="Birren B."/>
        </authorList>
    </citation>
    <scope>NUCLEOTIDE SEQUENCE [LARGE SCALE GENOMIC DNA]</scope>
    <source>
        <strain evidence="1">Fo47</strain>
    </source>
</reference>
<sequence>MPNSDQLLDHSLPLLREYPRWILSIVVSVYYLQYTHRIPNAGLVNKTMLVFHSSLDAFYDVISSKQLETSTSYALLLYEALSHFYFTWHSSSFDLFILGVENKLFLSFKR</sequence>
<protein>
    <submittedName>
        <fullName evidence="1">Uncharacterized protein</fullName>
    </submittedName>
</protein>
<accession>W9KS51</accession>
<name>W9KS51_FUSOX</name>
<dbReference type="AlphaFoldDB" id="W9KS51"/>
<gene>
    <name evidence="1" type="ORF">FOZG_03180</name>
</gene>
<dbReference type="HOGENOM" id="CLU_2171216_0_0_1"/>
<dbReference type="Proteomes" id="UP000030766">
    <property type="component" value="Unassembled WGS sequence"/>
</dbReference>
<evidence type="ECO:0000313" key="1">
    <source>
        <dbReference type="EMBL" id="EWZ47226.1"/>
    </source>
</evidence>
<reference evidence="1" key="2">
    <citation type="submission" date="2012-06" db="EMBL/GenBank/DDBJ databases">
        <title>Annotation of the Genome Sequence of Fusarium oxysporum Fo47.</title>
        <authorList>
            <consortium name="The Broad Institute Genomics Platform"/>
            <person name="Ma L.-J."/>
            <person name="Corby-Kistler H."/>
            <person name="Broz K."/>
            <person name="Gale L.R."/>
            <person name="Jonkers W."/>
            <person name="O'Donnell K."/>
            <person name="Ploetz R."/>
            <person name="Steinberg C."/>
            <person name="Schwartz D.C."/>
            <person name="VanEtten H."/>
            <person name="Zhou S."/>
            <person name="Young S.K."/>
            <person name="Zeng Q."/>
            <person name="Gargeya S."/>
            <person name="Fitzgerald M."/>
            <person name="Abouelleil A."/>
            <person name="Alvarado L."/>
            <person name="Chapman S.B."/>
            <person name="Gainer-Dewar J."/>
            <person name="Goldberg J."/>
            <person name="Griggs A."/>
            <person name="Gujja S."/>
            <person name="Hansen M."/>
            <person name="Howarth C."/>
            <person name="Imamovic A."/>
            <person name="Ireland A."/>
            <person name="Larimer J."/>
            <person name="McCowan C."/>
            <person name="Murphy C."/>
            <person name="Pearson M."/>
            <person name="Poon T.W."/>
            <person name="Priest M."/>
            <person name="Roberts A."/>
            <person name="Saif S."/>
            <person name="Shea T."/>
            <person name="Sykes S."/>
            <person name="Wortman J."/>
            <person name="Nusbaum C."/>
            <person name="Birren B."/>
        </authorList>
    </citation>
    <scope>NUCLEOTIDE SEQUENCE</scope>
    <source>
        <strain evidence="1">Fo47</strain>
    </source>
</reference>
<proteinExistence type="predicted"/>
<organism evidence="1">
    <name type="scientific">Fusarium oxysporum Fo47</name>
    <dbReference type="NCBI Taxonomy" id="660027"/>
    <lineage>
        <taxon>Eukaryota</taxon>
        <taxon>Fungi</taxon>
        <taxon>Dikarya</taxon>
        <taxon>Ascomycota</taxon>
        <taxon>Pezizomycotina</taxon>
        <taxon>Sordariomycetes</taxon>
        <taxon>Hypocreomycetidae</taxon>
        <taxon>Hypocreales</taxon>
        <taxon>Nectriaceae</taxon>
        <taxon>Fusarium</taxon>
        <taxon>Fusarium oxysporum species complex</taxon>
    </lineage>
</organism>
<dbReference type="EMBL" id="JH717897">
    <property type="protein sequence ID" value="EWZ47226.1"/>
    <property type="molecule type" value="Genomic_DNA"/>
</dbReference>
<dbReference type="VEuPathDB" id="FungiDB:FOZG_03180"/>